<dbReference type="SUPFAM" id="SSF102114">
    <property type="entry name" value="Radical SAM enzymes"/>
    <property type="match status" value="1"/>
</dbReference>
<keyword evidence="5" id="KW-0479">Metal-binding</keyword>
<keyword evidence="6" id="KW-0408">Iron</keyword>
<feature type="domain" description="Radical SAM core" evidence="9">
    <location>
        <begin position="207"/>
        <end position="456"/>
    </location>
</feature>
<dbReference type="InterPro" id="IPR007197">
    <property type="entry name" value="rSAM"/>
</dbReference>
<dbReference type="InterPro" id="IPR013785">
    <property type="entry name" value="Aldolase_TIM"/>
</dbReference>
<evidence type="ECO:0000256" key="2">
    <source>
        <dbReference type="ARBA" id="ARBA00022603"/>
    </source>
</evidence>
<dbReference type="Pfam" id="PF04055">
    <property type="entry name" value="Radical_SAM"/>
    <property type="match status" value="1"/>
</dbReference>
<keyword evidence="2" id="KW-0489">Methyltransferase</keyword>
<dbReference type="SMART" id="SM00729">
    <property type="entry name" value="Elp3"/>
    <property type="match status" value="1"/>
</dbReference>
<evidence type="ECO:0000256" key="5">
    <source>
        <dbReference type="ARBA" id="ARBA00022723"/>
    </source>
</evidence>
<sequence>MKIETPRPNPELGLLYLAGALEDAGFHADILDATVGTRDDRLDDTFRKPVMQDSGLIRIGMTVSRLSEVIAKGGYGVVGINSNFTPQTKMALEVARATKAVSRDIFVVVGGVNARALAERFLQSGAVDAICLTEGERIAVNLMRTLAKEQDLAKVSGIAHLLDGKVVRQPVAPTDVCQNLDELPFPRWEKLPFFHYDELAPRAVLALGSDRFGSLMTSRGCWAKCLYCHISSEKEHALETGNIGGLRFKSINRVMEEARRLQELGVKKLYFEDDTLLAKKRRICEIFTRIRDMGFQIADVNGVNLVHFLKREGSRLTIDREFLLLLKEAGFNQIVFPVESASQRIVDKYATGKLDHKNLNVVELVRVAASIGITCPINMMIGFPDETEEEMRSSIELGKRLVEAGSAYCTPFIPIPFPGCMLYDYAVANGHLASDFDPDIFNWKNAVMKNTVVPPERVLELRDFAHEYMNTPEYVRARKEASAGTFWEKRGAELQKEIGLRWQSGAPVVTS</sequence>
<dbReference type="Gene3D" id="3.20.20.70">
    <property type="entry name" value="Aldolase class I"/>
    <property type="match status" value="1"/>
</dbReference>
<dbReference type="PANTHER" id="PTHR43409">
    <property type="entry name" value="ANAEROBIC MAGNESIUM-PROTOPORPHYRIN IX MONOMETHYL ESTER CYCLASE-RELATED"/>
    <property type="match status" value="1"/>
</dbReference>
<keyword evidence="7" id="KW-0411">Iron-sulfur</keyword>
<comment type="caution">
    <text evidence="10">The sequence shown here is derived from an EMBL/GenBank/DDBJ whole genome shotgun (WGS) entry which is preliminary data.</text>
</comment>
<gene>
    <name evidence="10" type="ORF">A2W52_01750</name>
</gene>
<protein>
    <submittedName>
        <fullName evidence="10">Uncharacterized protein</fullName>
    </submittedName>
</protein>
<comment type="cofactor">
    <cofactor evidence="1">
        <name>[4Fe-4S] cluster</name>
        <dbReference type="ChEBI" id="CHEBI:49883"/>
    </cofactor>
</comment>
<dbReference type="Pfam" id="PF02310">
    <property type="entry name" value="B12-binding"/>
    <property type="match status" value="1"/>
</dbReference>
<keyword evidence="3" id="KW-0808">Transferase</keyword>
<dbReference type="SFLD" id="SFLDS00029">
    <property type="entry name" value="Radical_SAM"/>
    <property type="match status" value="1"/>
</dbReference>
<organism evidence="10 11">
    <name type="scientific">Candidatus Taylorbacteria bacterium RIFCSPHIGHO2_02_49_25</name>
    <dbReference type="NCBI Taxonomy" id="1802305"/>
    <lineage>
        <taxon>Bacteria</taxon>
        <taxon>Candidatus Tayloriibacteriota</taxon>
    </lineage>
</organism>
<evidence type="ECO:0000256" key="4">
    <source>
        <dbReference type="ARBA" id="ARBA00022691"/>
    </source>
</evidence>
<evidence type="ECO:0000256" key="3">
    <source>
        <dbReference type="ARBA" id="ARBA00022679"/>
    </source>
</evidence>
<dbReference type="InterPro" id="IPR034466">
    <property type="entry name" value="Methyltransferase_Class_B"/>
</dbReference>
<proteinExistence type="predicted"/>
<dbReference type="InterPro" id="IPR051198">
    <property type="entry name" value="BchE-like"/>
</dbReference>
<evidence type="ECO:0000256" key="7">
    <source>
        <dbReference type="ARBA" id="ARBA00023014"/>
    </source>
</evidence>
<name>A0A1G2MB51_9BACT</name>
<dbReference type="SFLD" id="SFLDG01123">
    <property type="entry name" value="methyltransferase_(Class_B)"/>
    <property type="match status" value="1"/>
</dbReference>
<evidence type="ECO:0000259" key="8">
    <source>
        <dbReference type="PROSITE" id="PS51332"/>
    </source>
</evidence>
<evidence type="ECO:0000259" key="9">
    <source>
        <dbReference type="PROSITE" id="PS51918"/>
    </source>
</evidence>
<dbReference type="Gene3D" id="3.40.50.280">
    <property type="entry name" value="Cobalamin-binding domain"/>
    <property type="match status" value="1"/>
</dbReference>
<evidence type="ECO:0000256" key="6">
    <source>
        <dbReference type="ARBA" id="ARBA00023004"/>
    </source>
</evidence>
<feature type="domain" description="B12-binding" evidence="8">
    <location>
        <begin position="1"/>
        <end position="153"/>
    </location>
</feature>
<dbReference type="GO" id="GO:0046872">
    <property type="term" value="F:metal ion binding"/>
    <property type="evidence" value="ECO:0007669"/>
    <property type="project" value="UniProtKB-KW"/>
</dbReference>
<dbReference type="PANTHER" id="PTHR43409:SF7">
    <property type="entry name" value="BLL1977 PROTEIN"/>
    <property type="match status" value="1"/>
</dbReference>
<dbReference type="SFLD" id="SFLDG01082">
    <property type="entry name" value="B12-binding_domain_containing"/>
    <property type="match status" value="1"/>
</dbReference>
<evidence type="ECO:0000256" key="1">
    <source>
        <dbReference type="ARBA" id="ARBA00001966"/>
    </source>
</evidence>
<dbReference type="EMBL" id="MHRJ01000052">
    <property type="protein sequence ID" value="OHA21116.1"/>
    <property type="molecule type" value="Genomic_DNA"/>
</dbReference>
<evidence type="ECO:0000313" key="11">
    <source>
        <dbReference type="Proteomes" id="UP000176493"/>
    </source>
</evidence>
<reference evidence="10 11" key="1">
    <citation type="journal article" date="2016" name="Nat. Commun.">
        <title>Thousands of microbial genomes shed light on interconnected biogeochemical processes in an aquifer system.</title>
        <authorList>
            <person name="Anantharaman K."/>
            <person name="Brown C.T."/>
            <person name="Hug L.A."/>
            <person name="Sharon I."/>
            <person name="Castelle C.J."/>
            <person name="Probst A.J."/>
            <person name="Thomas B.C."/>
            <person name="Singh A."/>
            <person name="Wilkins M.J."/>
            <person name="Karaoz U."/>
            <person name="Brodie E.L."/>
            <person name="Williams K.H."/>
            <person name="Hubbard S.S."/>
            <person name="Banfield J.F."/>
        </authorList>
    </citation>
    <scope>NUCLEOTIDE SEQUENCE [LARGE SCALE GENOMIC DNA]</scope>
</reference>
<dbReference type="PROSITE" id="PS51918">
    <property type="entry name" value="RADICAL_SAM"/>
    <property type="match status" value="1"/>
</dbReference>
<dbReference type="InterPro" id="IPR006638">
    <property type="entry name" value="Elp3/MiaA/NifB-like_rSAM"/>
</dbReference>
<dbReference type="PROSITE" id="PS51332">
    <property type="entry name" value="B12_BINDING"/>
    <property type="match status" value="1"/>
</dbReference>
<dbReference type="Proteomes" id="UP000176493">
    <property type="component" value="Unassembled WGS sequence"/>
</dbReference>
<keyword evidence="4" id="KW-0949">S-adenosyl-L-methionine</keyword>
<dbReference type="GO" id="GO:0031419">
    <property type="term" value="F:cobalamin binding"/>
    <property type="evidence" value="ECO:0007669"/>
    <property type="project" value="InterPro"/>
</dbReference>
<dbReference type="InterPro" id="IPR058240">
    <property type="entry name" value="rSAM_sf"/>
</dbReference>
<dbReference type="GO" id="GO:0051539">
    <property type="term" value="F:4 iron, 4 sulfur cluster binding"/>
    <property type="evidence" value="ECO:0007669"/>
    <property type="project" value="UniProtKB-KW"/>
</dbReference>
<dbReference type="AlphaFoldDB" id="A0A1G2MB51"/>
<accession>A0A1G2MB51</accession>
<evidence type="ECO:0000313" key="10">
    <source>
        <dbReference type="EMBL" id="OHA21116.1"/>
    </source>
</evidence>
<dbReference type="InterPro" id="IPR006158">
    <property type="entry name" value="Cobalamin-bd"/>
</dbReference>
<dbReference type="GO" id="GO:0003824">
    <property type="term" value="F:catalytic activity"/>
    <property type="evidence" value="ECO:0007669"/>
    <property type="project" value="InterPro"/>
</dbReference>
<dbReference type="CDD" id="cd01335">
    <property type="entry name" value="Radical_SAM"/>
    <property type="match status" value="1"/>
</dbReference>